<feature type="coiled-coil region" evidence="5">
    <location>
        <begin position="2"/>
        <end position="36"/>
    </location>
</feature>
<evidence type="ECO:0000313" key="8">
    <source>
        <dbReference type="Proteomes" id="UP000183315"/>
    </source>
</evidence>
<sequence length="469" mass="50376">MVAEAQDVIARLERQNAELQRLLTLARDQLGEMREKLAEASQPPQTFATFVEWSGRNADVVASGRRMRVAVLPTLEADLAPGDEVLLNAMSVVVDVARPERTGQAAIVREVIDQDRILVVSRGEDERVVTLIGGDAARRVHEGDTVIIDPRTGFASEKVERTGVEALLLEEVPDIDYSSIGGLTPQIERIRDAIELPLTHPELYREHALRPPRGLLLYGPPGCGKTLIAKAVAHSLAEAVGADRSYFLSVKGPELLNKYVGETERYIRTIFERARAKAHSGAPVVVFFDEMDALFRARGSGVSSDMETTIVPQLLTELDGVEALGNVIVIGASNREDMIDPAILRPGRLDVKIEISRPSPAATADIFGKYLTASLPLAQDELDAHGGDREVTARALIDAGVSRIFAHADADRHVSGAVVRNVVDRAKTAAIKGVVAGNAKGLTRAHLAHAADQELAEARAVAAGTLAGA</sequence>
<dbReference type="PANTHER" id="PTHR23077:SF144">
    <property type="entry name" value="PROTEASOME-ASSOCIATED ATPASE"/>
    <property type="match status" value="1"/>
</dbReference>
<reference evidence="8" key="1">
    <citation type="submission" date="2016-10" db="EMBL/GenBank/DDBJ databases">
        <authorList>
            <person name="Varghese N."/>
        </authorList>
    </citation>
    <scope>NUCLEOTIDE SEQUENCE [LARGE SCALE GENOMIC DNA]</scope>
    <source>
        <strain evidence="8">DSM 24868</strain>
    </source>
</reference>
<accession>A0A1H6TS38</accession>
<evidence type="ECO:0000259" key="6">
    <source>
        <dbReference type="SMART" id="SM00382"/>
    </source>
</evidence>
<evidence type="ECO:0000256" key="4">
    <source>
        <dbReference type="RuleBase" id="RU003651"/>
    </source>
</evidence>
<dbReference type="eggNOG" id="COG1222">
    <property type="taxonomic scope" value="Bacteria"/>
</dbReference>
<dbReference type="SMART" id="SM00382">
    <property type="entry name" value="AAA"/>
    <property type="match status" value="1"/>
</dbReference>
<dbReference type="Pfam" id="PF16450">
    <property type="entry name" value="Prot_ATP_ID_OB_C"/>
    <property type="match status" value="1"/>
</dbReference>
<dbReference type="GO" id="GO:0005524">
    <property type="term" value="F:ATP binding"/>
    <property type="evidence" value="ECO:0007669"/>
    <property type="project" value="UniProtKB-KW"/>
</dbReference>
<dbReference type="Gene3D" id="2.40.50.140">
    <property type="entry name" value="Nucleic acid-binding proteins"/>
    <property type="match status" value="2"/>
</dbReference>
<keyword evidence="7" id="KW-0647">Proteasome</keyword>
<comment type="similarity">
    <text evidence="4">Belongs to the AAA ATPase family.</text>
</comment>
<dbReference type="InterPro" id="IPR012340">
    <property type="entry name" value="NA-bd_OB-fold"/>
</dbReference>
<dbReference type="InterPro" id="IPR000641">
    <property type="entry name" value="CbxX/CfxQ"/>
</dbReference>
<dbReference type="GO" id="GO:0000502">
    <property type="term" value="C:proteasome complex"/>
    <property type="evidence" value="ECO:0007669"/>
    <property type="project" value="UniProtKB-KW"/>
</dbReference>
<feature type="domain" description="AAA+ ATPase" evidence="6">
    <location>
        <begin position="211"/>
        <end position="359"/>
    </location>
</feature>
<dbReference type="SUPFAM" id="SSF52540">
    <property type="entry name" value="P-loop containing nucleoside triphosphate hydrolases"/>
    <property type="match status" value="1"/>
</dbReference>
<dbReference type="AlphaFoldDB" id="A0A1H6TS38"/>
<dbReference type="PROSITE" id="PS00674">
    <property type="entry name" value="AAA"/>
    <property type="match status" value="1"/>
</dbReference>
<dbReference type="FunFam" id="3.40.50.300:FF:001025">
    <property type="entry name" value="ATPase family, AAA domain-containing 2B"/>
    <property type="match status" value="1"/>
</dbReference>
<evidence type="ECO:0000313" key="7">
    <source>
        <dbReference type="EMBL" id="SEI79025.1"/>
    </source>
</evidence>
<proteinExistence type="inferred from homology"/>
<evidence type="ECO:0000256" key="2">
    <source>
        <dbReference type="ARBA" id="ARBA00022840"/>
    </source>
</evidence>
<dbReference type="PANTHER" id="PTHR23077">
    <property type="entry name" value="AAA-FAMILY ATPASE"/>
    <property type="match status" value="1"/>
</dbReference>
<dbReference type="NCBIfam" id="TIGR03689">
    <property type="entry name" value="pup_AAA"/>
    <property type="match status" value="1"/>
</dbReference>
<dbReference type="InterPro" id="IPR032501">
    <property type="entry name" value="Prot_ATP_ID_OB_2nd"/>
</dbReference>
<dbReference type="GO" id="GO:0019941">
    <property type="term" value="P:modification-dependent protein catabolic process"/>
    <property type="evidence" value="ECO:0007669"/>
    <property type="project" value="InterPro"/>
</dbReference>
<dbReference type="RefSeq" id="WP_052405497.1">
    <property type="nucleotide sequence ID" value="NZ_BBLU01000001.1"/>
</dbReference>
<dbReference type="InterPro" id="IPR027417">
    <property type="entry name" value="P-loop_NTPase"/>
</dbReference>
<dbReference type="InterPro" id="IPR041626">
    <property type="entry name" value="Prot_ATP_ID_OB_N"/>
</dbReference>
<keyword evidence="1 4" id="KW-0547">Nucleotide-binding</keyword>
<gene>
    <name evidence="7" type="ORF">SAMN05421637_0014</name>
</gene>
<protein>
    <submittedName>
        <fullName evidence="7">Proteasome-associated ATPase</fullName>
    </submittedName>
</protein>
<dbReference type="EMBL" id="FNZI01000001">
    <property type="protein sequence ID" value="SEI79025.1"/>
    <property type="molecule type" value="Genomic_DNA"/>
</dbReference>
<keyword evidence="3 5" id="KW-0175">Coiled coil</keyword>
<dbReference type="GO" id="GO:0016887">
    <property type="term" value="F:ATP hydrolysis activity"/>
    <property type="evidence" value="ECO:0007669"/>
    <property type="project" value="InterPro"/>
</dbReference>
<dbReference type="GO" id="GO:0010498">
    <property type="term" value="P:proteasomal protein catabolic process"/>
    <property type="evidence" value="ECO:0007669"/>
    <property type="project" value="InterPro"/>
</dbReference>
<dbReference type="STRING" id="1043493.SAMN05421637_0014"/>
<dbReference type="OrthoDB" id="9809379at2"/>
<dbReference type="InterPro" id="IPR003960">
    <property type="entry name" value="ATPase_AAA_CS"/>
</dbReference>
<dbReference type="Proteomes" id="UP000183315">
    <property type="component" value="Unassembled WGS sequence"/>
</dbReference>
<dbReference type="InterPro" id="IPR003593">
    <property type="entry name" value="AAA+_ATPase"/>
</dbReference>
<evidence type="ECO:0000256" key="1">
    <source>
        <dbReference type="ARBA" id="ARBA00022741"/>
    </source>
</evidence>
<evidence type="ECO:0000256" key="5">
    <source>
        <dbReference type="SAM" id="Coils"/>
    </source>
</evidence>
<name>A0A1H6TS38_9MICO</name>
<dbReference type="InterPro" id="IPR022482">
    <property type="entry name" value="Proteasome_ATPase"/>
</dbReference>
<dbReference type="PRINTS" id="PR00819">
    <property type="entry name" value="CBXCFQXSUPER"/>
</dbReference>
<dbReference type="InterPro" id="IPR003959">
    <property type="entry name" value="ATPase_AAA_core"/>
</dbReference>
<dbReference type="Pfam" id="PF17758">
    <property type="entry name" value="Prot_ATP_ID_OB_N"/>
    <property type="match status" value="1"/>
</dbReference>
<keyword evidence="8" id="KW-1185">Reference proteome</keyword>
<keyword evidence="2 4" id="KW-0067">ATP-binding</keyword>
<dbReference type="Pfam" id="PF00004">
    <property type="entry name" value="AAA"/>
    <property type="match status" value="1"/>
</dbReference>
<dbReference type="InterPro" id="IPR050168">
    <property type="entry name" value="AAA_ATPase_domain"/>
</dbReference>
<organism evidence="7 8">
    <name type="scientific">Demequina mangrovi</name>
    <dbReference type="NCBI Taxonomy" id="1043493"/>
    <lineage>
        <taxon>Bacteria</taxon>
        <taxon>Bacillati</taxon>
        <taxon>Actinomycetota</taxon>
        <taxon>Actinomycetes</taxon>
        <taxon>Micrococcales</taxon>
        <taxon>Demequinaceae</taxon>
        <taxon>Demequina</taxon>
    </lineage>
</organism>
<evidence type="ECO:0000256" key="3">
    <source>
        <dbReference type="ARBA" id="ARBA00023054"/>
    </source>
</evidence>
<dbReference type="Gene3D" id="3.40.50.300">
    <property type="entry name" value="P-loop containing nucleotide triphosphate hydrolases"/>
    <property type="match status" value="1"/>
</dbReference>
<dbReference type="Gene3D" id="1.10.8.60">
    <property type="match status" value="1"/>
</dbReference>